<comment type="caution">
    <text evidence="1">The sequence shown here is derived from an EMBL/GenBank/DDBJ whole genome shotgun (WGS) entry which is preliminary data.</text>
</comment>
<evidence type="ECO:0000313" key="1">
    <source>
        <dbReference type="EMBL" id="RKT44142.1"/>
    </source>
</evidence>
<gene>
    <name evidence="1" type="ORF">BDD21_1516</name>
</gene>
<organism evidence="1 2">
    <name type="scientific">Thiocapsa rosea</name>
    <dbReference type="NCBI Taxonomy" id="69360"/>
    <lineage>
        <taxon>Bacteria</taxon>
        <taxon>Pseudomonadati</taxon>
        <taxon>Pseudomonadota</taxon>
        <taxon>Gammaproteobacteria</taxon>
        <taxon>Chromatiales</taxon>
        <taxon>Chromatiaceae</taxon>
        <taxon>Thiocapsa</taxon>
    </lineage>
</organism>
<dbReference type="AlphaFoldDB" id="A0A495V427"/>
<name>A0A495V427_9GAMM</name>
<dbReference type="EMBL" id="RBXL01000001">
    <property type="protein sequence ID" value="RKT44142.1"/>
    <property type="molecule type" value="Genomic_DNA"/>
</dbReference>
<dbReference type="Pfam" id="PF19991">
    <property type="entry name" value="HMA_2"/>
    <property type="match status" value="1"/>
</dbReference>
<sequence length="200" mass="22882">MITNRYYYYRACVFQSRVDRDGTEMKVCHQTSGRLRLRISALHQDREVAARLESALRGQAGIATVRANPACASLVVHYEVGTLDAPAIQERVHALLNPAASVTAPHAPPVDRAFQRWWSRVRRGLADWTTTLGQPVRALDRLPLRGRTSARVPPRKTEAPILLCRLNLRLTRWMLRTSARGWREELFPERRSIVRARPSR</sequence>
<dbReference type="Proteomes" id="UP000274556">
    <property type="component" value="Unassembled WGS sequence"/>
</dbReference>
<keyword evidence="2" id="KW-1185">Reference proteome</keyword>
<accession>A0A495V427</accession>
<protein>
    <recommendedName>
        <fullName evidence="3">Heavy-metal-associated domain-containing protein</fullName>
    </recommendedName>
</protein>
<evidence type="ECO:0000313" key="2">
    <source>
        <dbReference type="Proteomes" id="UP000274556"/>
    </source>
</evidence>
<reference evidence="1 2" key="1">
    <citation type="submission" date="2018-10" db="EMBL/GenBank/DDBJ databases">
        <title>Genomic Encyclopedia of Archaeal and Bacterial Type Strains, Phase II (KMG-II): from individual species to whole genera.</title>
        <authorList>
            <person name="Goeker M."/>
        </authorList>
    </citation>
    <scope>NUCLEOTIDE SEQUENCE [LARGE SCALE GENOMIC DNA]</scope>
    <source>
        <strain evidence="1 2">DSM 235</strain>
    </source>
</reference>
<proteinExistence type="predicted"/>
<evidence type="ECO:0008006" key="3">
    <source>
        <dbReference type="Google" id="ProtNLM"/>
    </source>
</evidence>